<protein>
    <submittedName>
        <fullName evidence="7">Uncharacterized protein</fullName>
    </submittedName>
</protein>
<proteinExistence type="inferred from homology"/>
<keyword evidence="8" id="KW-1185">Reference proteome</keyword>
<accession>A0A2A2L520</accession>
<evidence type="ECO:0000256" key="1">
    <source>
        <dbReference type="ARBA" id="ARBA00004370"/>
    </source>
</evidence>
<reference evidence="7 8" key="1">
    <citation type="journal article" date="2017" name="Curr. Biol.">
        <title>Genome architecture and evolution of a unichromosomal asexual nematode.</title>
        <authorList>
            <person name="Fradin H."/>
            <person name="Zegar C."/>
            <person name="Gutwein M."/>
            <person name="Lucas J."/>
            <person name="Kovtun M."/>
            <person name="Corcoran D."/>
            <person name="Baugh L.R."/>
            <person name="Kiontke K."/>
            <person name="Gunsalus K."/>
            <person name="Fitch D.H."/>
            <person name="Piano F."/>
        </authorList>
    </citation>
    <scope>NUCLEOTIDE SEQUENCE [LARGE SCALE GENOMIC DNA]</scope>
    <source>
        <strain evidence="7">PF1309</strain>
    </source>
</reference>
<dbReference type="Pfam" id="PF01679">
    <property type="entry name" value="Pmp3"/>
    <property type="match status" value="1"/>
</dbReference>
<evidence type="ECO:0000256" key="4">
    <source>
        <dbReference type="ARBA" id="ARBA00022989"/>
    </source>
</evidence>
<evidence type="ECO:0000313" key="7">
    <source>
        <dbReference type="EMBL" id="PAV81157.1"/>
    </source>
</evidence>
<keyword evidence="4 6" id="KW-1133">Transmembrane helix</keyword>
<dbReference type="STRING" id="2018661.A0A2A2L520"/>
<evidence type="ECO:0000256" key="3">
    <source>
        <dbReference type="ARBA" id="ARBA00022692"/>
    </source>
</evidence>
<dbReference type="AlphaFoldDB" id="A0A2A2L520"/>
<evidence type="ECO:0000256" key="5">
    <source>
        <dbReference type="ARBA" id="ARBA00023136"/>
    </source>
</evidence>
<keyword evidence="3 6" id="KW-0812">Transmembrane</keyword>
<organism evidence="7 8">
    <name type="scientific">Diploscapter pachys</name>
    <dbReference type="NCBI Taxonomy" id="2018661"/>
    <lineage>
        <taxon>Eukaryota</taxon>
        <taxon>Metazoa</taxon>
        <taxon>Ecdysozoa</taxon>
        <taxon>Nematoda</taxon>
        <taxon>Chromadorea</taxon>
        <taxon>Rhabditida</taxon>
        <taxon>Rhabditina</taxon>
        <taxon>Rhabditomorpha</taxon>
        <taxon>Rhabditoidea</taxon>
        <taxon>Rhabditidae</taxon>
        <taxon>Diploscapter</taxon>
    </lineage>
</organism>
<sequence length="156" mass="17517">MSSSNSNQTTSVNNSVKQPLAVYYKAKACNGAVSLNVLLLFLFVLPALCHAVWYCFVRDNNSHKLVIQSLHISTSYEYLSRSLVVFISQLLDICIFELRRLNLRIVNWDGSALQHSRDLIMMPVGDSNGLGKSFLVDLLEPSPHILNFNSVIEFVV</sequence>
<name>A0A2A2L520_9BILA</name>
<dbReference type="EMBL" id="LIAE01007199">
    <property type="protein sequence ID" value="PAV81157.1"/>
    <property type="molecule type" value="Genomic_DNA"/>
</dbReference>
<gene>
    <name evidence="7" type="ORF">WR25_04559</name>
</gene>
<dbReference type="GO" id="GO:0016020">
    <property type="term" value="C:membrane"/>
    <property type="evidence" value="ECO:0007669"/>
    <property type="project" value="UniProtKB-SubCell"/>
</dbReference>
<dbReference type="InterPro" id="IPR000612">
    <property type="entry name" value="PMP3"/>
</dbReference>
<evidence type="ECO:0000256" key="2">
    <source>
        <dbReference type="ARBA" id="ARBA00009530"/>
    </source>
</evidence>
<feature type="transmembrane region" description="Helical" evidence="6">
    <location>
        <begin position="37"/>
        <end position="57"/>
    </location>
</feature>
<comment type="subcellular location">
    <subcellularLocation>
        <location evidence="1">Membrane</location>
    </subcellularLocation>
</comment>
<evidence type="ECO:0000313" key="8">
    <source>
        <dbReference type="Proteomes" id="UP000218231"/>
    </source>
</evidence>
<keyword evidence="5 6" id="KW-0472">Membrane</keyword>
<comment type="similarity">
    <text evidence="2">Belongs to the UPF0057 (PMP3) family.</text>
</comment>
<evidence type="ECO:0000256" key="6">
    <source>
        <dbReference type="SAM" id="Phobius"/>
    </source>
</evidence>
<comment type="caution">
    <text evidence="7">The sequence shown here is derived from an EMBL/GenBank/DDBJ whole genome shotgun (WGS) entry which is preliminary data.</text>
</comment>
<dbReference type="Proteomes" id="UP000218231">
    <property type="component" value="Unassembled WGS sequence"/>
</dbReference>